<dbReference type="InterPro" id="IPR028348">
    <property type="entry name" value="FAD-binding_protein"/>
</dbReference>
<name>A0A926EM21_9FIRM</name>
<dbReference type="RefSeq" id="WP_262394032.1">
    <property type="nucleotide sequence ID" value="NZ_JACRTD010000001.1"/>
</dbReference>
<sequence length="530" mass="57139">MAIIVNSVKTSLSEESSAAIEKAVRQAGLTMGQVTDSCIVKTSLDARKRTDIHFVHSVALMVAGEEEAVVRAAKDKNVVVRREEPLRVTPGSRPLEKRPVIVGFGPGGMFAGLLLARYGYRPIILERGGEVEERIQAVQRFWDTGRLDETTNVQFGEGGAGTFSDGKLTTRIGDPKCSWVLRELVNFGAPKEILQKAKPHIGTDKLRGIVKKIRQEIIRLGGEVFFHTPLMDISVHHGKIDSLLTPMGNLPAQVVILATGHSARDTFGMFHTRGLEMQAKPFSVGVRIEHLQKDIDRGLYGEFAGHKALPVGEYQLSHRINDRGVYTFCMCPGGVVVPAASQTGMTVTNGMSYFSREGENANSALVVGVTPEDFGTDPLDGIRFQQDLERAAFQAGGTGYQAPAQDAGSFLRGKGGFSLGTVKPTYALGVQGCDFTEIFPDYVTEMLKIGLTVFERKLPGFAAADAVLTGVETRTSSPVRIVRGENFQSSAVQGIYPCAEGAGYAGGIMSAAVDGLRVALSIIEEYGPME</sequence>
<reference evidence="2" key="1">
    <citation type="submission" date="2020-08" db="EMBL/GenBank/DDBJ databases">
        <title>Genome public.</title>
        <authorList>
            <person name="Liu C."/>
            <person name="Sun Q."/>
        </authorList>
    </citation>
    <scope>NUCLEOTIDE SEQUENCE</scope>
    <source>
        <strain evidence="2">NSJ-64</strain>
    </source>
</reference>
<dbReference type="Gene3D" id="3.50.50.60">
    <property type="entry name" value="FAD/NAD(P)-binding domain"/>
    <property type="match status" value="2"/>
</dbReference>
<dbReference type="PANTHER" id="PTHR42842">
    <property type="entry name" value="FAD/NAD(P)-BINDING OXIDOREDUCTASE"/>
    <property type="match status" value="1"/>
</dbReference>
<dbReference type="InterPro" id="IPR036188">
    <property type="entry name" value="FAD/NAD-bd_sf"/>
</dbReference>
<dbReference type="Gene3D" id="3.30.70.2700">
    <property type="match status" value="1"/>
</dbReference>
<dbReference type="PANTHER" id="PTHR42842:SF3">
    <property type="entry name" value="FAD_NAD(P)-BINDING OXIDOREDUCTASE FAMILY PROTEIN"/>
    <property type="match status" value="1"/>
</dbReference>
<gene>
    <name evidence="2" type="ORF">H8705_01100</name>
</gene>
<dbReference type="EMBL" id="JACRTD010000001">
    <property type="protein sequence ID" value="MBC8584181.1"/>
    <property type="molecule type" value="Genomic_DNA"/>
</dbReference>
<proteinExistence type="predicted"/>
<organism evidence="2 3">
    <name type="scientific">Youxingia wuxianensis</name>
    <dbReference type="NCBI Taxonomy" id="2763678"/>
    <lineage>
        <taxon>Bacteria</taxon>
        <taxon>Bacillati</taxon>
        <taxon>Bacillota</taxon>
        <taxon>Clostridia</taxon>
        <taxon>Eubacteriales</taxon>
        <taxon>Oscillospiraceae</taxon>
        <taxon>Youxingia</taxon>
    </lineage>
</organism>
<accession>A0A926EM21</accession>
<evidence type="ECO:0000313" key="3">
    <source>
        <dbReference type="Proteomes" id="UP000623678"/>
    </source>
</evidence>
<evidence type="ECO:0000313" key="2">
    <source>
        <dbReference type="EMBL" id="MBC8584181.1"/>
    </source>
</evidence>
<dbReference type="Pfam" id="PF21688">
    <property type="entry name" value="FAD-depend_C"/>
    <property type="match status" value="1"/>
</dbReference>
<dbReference type="InterPro" id="IPR049516">
    <property type="entry name" value="FAD-depend_C"/>
</dbReference>
<dbReference type="AlphaFoldDB" id="A0A926EM21"/>
<dbReference type="Proteomes" id="UP000623678">
    <property type="component" value="Unassembled WGS sequence"/>
</dbReference>
<comment type="caution">
    <text evidence="2">The sequence shown here is derived from an EMBL/GenBank/DDBJ whole genome shotgun (WGS) entry which is preliminary data.</text>
</comment>
<evidence type="ECO:0000259" key="1">
    <source>
        <dbReference type="Pfam" id="PF21688"/>
    </source>
</evidence>
<dbReference type="PIRSF" id="PIRSF038984">
    <property type="entry name" value="FAD_binding_protein"/>
    <property type="match status" value="1"/>
</dbReference>
<feature type="domain" description="FAD-dependent protein C-terminal" evidence="1">
    <location>
        <begin position="281"/>
        <end position="475"/>
    </location>
</feature>
<protein>
    <recommendedName>
        <fullName evidence="1">FAD-dependent protein C-terminal domain-containing protein</fullName>
    </recommendedName>
</protein>
<keyword evidence="3" id="KW-1185">Reference proteome</keyword>
<dbReference type="SUPFAM" id="SSF51905">
    <property type="entry name" value="FAD/NAD(P)-binding domain"/>
    <property type="match status" value="1"/>
</dbReference>